<keyword evidence="10 11" id="KW-0456">Lyase</keyword>
<dbReference type="PANTHER" id="PTHR30387">
    <property type="entry name" value="MANNONATE DEHYDRATASE"/>
    <property type="match status" value="1"/>
</dbReference>
<gene>
    <name evidence="11" type="ORF">R7226_11905</name>
</gene>
<evidence type="ECO:0000256" key="3">
    <source>
        <dbReference type="ARBA" id="ARBA00001954"/>
    </source>
</evidence>
<comment type="caution">
    <text evidence="11">The sequence shown here is derived from an EMBL/GenBank/DDBJ whole genome shotgun (WGS) entry which is preliminary data.</text>
</comment>
<dbReference type="RefSeq" id="WP_318597382.1">
    <property type="nucleotide sequence ID" value="NZ_JAWSTH010000026.1"/>
</dbReference>
<keyword evidence="9" id="KW-0464">Manganese</keyword>
<dbReference type="Pfam" id="PF03786">
    <property type="entry name" value="UxuA"/>
    <property type="match status" value="2"/>
</dbReference>
<evidence type="ECO:0000256" key="10">
    <source>
        <dbReference type="ARBA" id="ARBA00023239"/>
    </source>
</evidence>
<evidence type="ECO:0000256" key="5">
    <source>
        <dbReference type="ARBA" id="ARBA00004892"/>
    </source>
</evidence>
<evidence type="ECO:0000256" key="2">
    <source>
        <dbReference type="ARBA" id="ARBA00001936"/>
    </source>
</evidence>
<sequence length="325" mass="34614">MRVILGQISRLDEGLAAYARQLGITGVQFNTPDLPTAGGRWRYEDVAALRGRCAAMGLRLEVIENLPYGFYDDVMLGGPRRDEQLAAIADTIRAIGRAGVPILGYNFMPTFVWRTDLAAPSRGGAEVTAFDLAQVEAGNRIEVPHASPSEQLSAEALWANHDRFLAELLPVAEEAGVRLALHPDDPPVAAIGGNARIFTSPEALARADAASGGSPAWGVDLCLGTVSAMPGGAAAVERAIDLLGPRGRIAYVHFRDVRGTVPRFEEAFIGDGNFDPAAVMRQLRRVGFDGPLLDDHVPRMIGDSGYLQARAHAIGYLQALIAAAA</sequence>
<reference evidence="12" key="1">
    <citation type="submission" date="2023-07" db="EMBL/GenBank/DDBJ databases">
        <title>Conexibacter stalactiti sp. nov., isolated from stalactites in a lava cave and emended description of the genus Conexibacter.</title>
        <authorList>
            <person name="Lee S.D."/>
        </authorList>
    </citation>
    <scope>NUCLEOTIDE SEQUENCE [LARGE SCALE GENOMIC DNA]</scope>
    <source>
        <strain evidence="12">KCTC 39840</strain>
    </source>
</reference>
<evidence type="ECO:0000256" key="7">
    <source>
        <dbReference type="ARBA" id="ARBA00012927"/>
    </source>
</evidence>
<dbReference type="EC" id="4.2.1.8" evidence="7"/>
<comment type="pathway">
    <text evidence="5">Carbohydrate metabolism; pentose and glucuronate interconversion.</text>
</comment>
<evidence type="ECO:0000256" key="4">
    <source>
        <dbReference type="ARBA" id="ARBA00002713"/>
    </source>
</evidence>
<keyword evidence="8" id="KW-0408">Iron</keyword>
<dbReference type="InterPro" id="IPR004628">
    <property type="entry name" value="Man_deHydtase"/>
</dbReference>
<accession>A0ABU4HP20</accession>
<reference evidence="11 12" key="2">
    <citation type="submission" date="2023-10" db="EMBL/GenBank/DDBJ databases">
        <authorList>
            <person name="Han X.F."/>
        </authorList>
    </citation>
    <scope>NUCLEOTIDE SEQUENCE [LARGE SCALE GENOMIC DNA]</scope>
    <source>
        <strain evidence="11 12">KCTC 39840</strain>
    </source>
</reference>
<evidence type="ECO:0000313" key="12">
    <source>
        <dbReference type="Proteomes" id="UP001284601"/>
    </source>
</evidence>
<dbReference type="Gene3D" id="3.20.20.150">
    <property type="entry name" value="Divalent-metal-dependent TIM barrel enzymes"/>
    <property type="match status" value="1"/>
</dbReference>
<proteinExistence type="inferred from homology"/>
<evidence type="ECO:0000313" key="11">
    <source>
        <dbReference type="EMBL" id="MDW5595048.1"/>
    </source>
</evidence>
<evidence type="ECO:0000256" key="1">
    <source>
        <dbReference type="ARBA" id="ARBA00001794"/>
    </source>
</evidence>
<dbReference type="SUPFAM" id="SSF51658">
    <property type="entry name" value="Xylose isomerase-like"/>
    <property type="match status" value="1"/>
</dbReference>
<comment type="similarity">
    <text evidence="6">Belongs to the mannonate dehydratase family.</text>
</comment>
<evidence type="ECO:0000256" key="8">
    <source>
        <dbReference type="ARBA" id="ARBA00023004"/>
    </source>
</evidence>
<dbReference type="PANTHER" id="PTHR30387:SF2">
    <property type="entry name" value="MANNONATE DEHYDRATASE"/>
    <property type="match status" value="1"/>
</dbReference>
<keyword evidence="12" id="KW-1185">Reference proteome</keyword>
<comment type="catalytic activity">
    <reaction evidence="1">
        <text>D-mannonate = 2-dehydro-3-deoxy-D-gluconate + H2O</text>
        <dbReference type="Rhea" id="RHEA:20097"/>
        <dbReference type="ChEBI" id="CHEBI:15377"/>
        <dbReference type="ChEBI" id="CHEBI:17767"/>
        <dbReference type="ChEBI" id="CHEBI:57990"/>
        <dbReference type="EC" id="4.2.1.8"/>
    </reaction>
</comment>
<dbReference type="EMBL" id="JAWSTH010000026">
    <property type="protein sequence ID" value="MDW5595048.1"/>
    <property type="molecule type" value="Genomic_DNA"/>
</dbReference>
<protein>
    <recommendedName>
        <fullName evidence="7">mannonate dehydratase</fullName>
        <ecNumber evidence="7">4.2.1.8</ecNumber>
    </recommendedName>
</protein>
<dbReference type="Proteomes" id="UP001284601">
    <property type="component" value="Unassembled WGS sequence"/>
</dbReference>
<organism evidence="11 12">
    <name type="scientific">Conexibacter stalactiti</name>
    <dbReference type="NCBI Taxonomy" id="1940611"/>
    <lineage>
        <taxon>Bacteria</taxon>
        <taxon>Bacillati</taxon>
        <taxon>Actinomycetota</taxon>
        <taxon>Thermoleophilia</taxon>
        <taxon>Solirubrobacterales</taxon>
        <taxon>Conexibacteraceae</taxon>
        <taxon>Conexibacter</taxon>
    </lineage>
</organism>
<comment type="cofactor">
    <cofactor evidence="3">
        <name>Fe(2+)</name>
        <dbReference type="ChEBI" id="CHEBI:29033"/>
    </cofactor>
</comment>
<comment type="cofactor">
    <cofactor evidence="2">
        <name>Mn(2+)</name>
        <dbReference type="ChEBI" id="CHEBI:29035"/>
    </cofactor>
</comment>
<dbReference type="GO" id="GO:0008927">
    <property type="term" value="F:mannonate dehydratase activity"/>
    <property type="evidence" value="ECO:0007669"/>
    <property type="project" value="UniProtKB-EC"/>
</dbReference>
<evidence type="ECO:0000256" key="6">
    <source>
        <dbReference type="ARBA" id="ARBA00007389"/>
    </source>
</evidence>
<dbReference type="InterPro" id="IPR036237">
    <property type="entry name" value="Xyl_isomerase-like_sf"/>
</dbReference>
<name>A0ABU4HP20_9ACTN</name>
<comment type="function">
    <text evidence="4">Catalyzes the dehydration of D-mannonate.</text>
</comment>
<evidence type="ECO:0000256" key="9">
    <source>
        <dbReference type="ARBA" id="ARBA00023211"/>
    </source>
</evidence>